<evidence type="ECO:0000256" key="1">
    <source>
        <dbReference type="SAM" id="MobiDB-lite"/>
    </source>
</evidence>
<comment type="caution">
    <text evidence="2">The sequence shown here is derived from an EMBL/GenBank/DDBJ whole genome shotgun (WGS) entry which is preliminary data.</text>
</comment>
<keyword evidence="3" id="KW-1185">Reference proteome</keyword>
<feature type="region of interest" description="Disordered" evidence="1">
    <location>
        <begin position="1"/>
        <end position="39"/>
    </location>
</feature>
<evidence type="ECO:0000313" key="3">
    <source>
        <dbReference type="Proteomes" id="UP001054945"/>
    </source>
</evidence>
<dbReference type="Proteomes" id="UP001054945">
    <property type="component" value="Unassembled WGS sequence"/>
</dbReference>
<protein>
    <submittedName>
        <fullName evidence="2">Uncharacterized protein</fullName>
    </submittedName>
</protein>
<dbReference type="AlphaFoldDB" id="A0AAV4W7K9"/>
<dbReference type="EMBL" id="BPLR01015694">
    <property type="protein sequence ID" value="GIY77894.1"/>
    <property type="molecule type" value="Genomic_DNA"/>
</dbReference>
<reference evidence="2 3" key="1">
    <citation type="submission" date="2021-06" db="EMBL/GenBank/DDBJ databases">
        <title>Caerostris extrusa draft genome.</title>
        <authorList>
            <person name="Kono N."/>
            <person name="Arakawa K."/>
        </authorList>
    </citation>
    <scope>NUCLEOTIDE SEQUENCE [LARGE SCALE GENOMIC DNA]</scope>
</reference>
<sequence length="69" mass="7926">MSQKQNVKSRDNTIPDKKDKEDNLMQRRSSLSAHSHHAHCTAHVLTTVAMATREDINESRILLIPLRHI</sequence>
<name>A0AAV4W7K9_CAEEX</name>
<proteinExistence type="predicted"/>
<gene>
    <name evidence="2" type="ORF">CEXT_33121</name>
</gene>
<organism evidence="2 3">
    <name type="scientific">Caerostris extrusa</name>
    <name type="common">Bark spider</name>
    <name type="synonym">Caerostris bankana</name>
    <dbReference type="NCBI Taxonomy" id="172846"/>
    <lineage>
        <taxon>Eukaryota</taxon>
        <taxon>Metazoa</taxon>
        <taxon>Ecdysozoa</taxon>
        <taxon>Arthropoda</taxon>
        <taxon>Chelicerata</taxon>
        <taxon>Arachnida</taxon>
        <taxon>Araneae</taxon>
        <taxon>Araneomorphae</taxon>
        <taxon>Entelegynae</taxon>
        <taxon>Araneoidea</taxon>
        <taxon>Araneidae</taxon>
        <taxon>Caerostris</taxon>
    </lineage>
</organism>
<accession>A0AAV4W7K9</accession>
<feature type="compositionally biased region" description="Basic and acidic residues" evidence="1">
    <location>
        <begin position="8"/>
        <end position="25"/>
    </location>
</feature>
<evidence type="ECO:0000313" key="2">
    <source>
        <dbReference type="EMBL" id="GIY77894.1"/>
    </source>
</evidence>